<feature type="coiled-coil region" evidence="7">
    <location>
        <begin position="156"/>
        <end position="188"/>
    </location>
</feature>
<dbReference type="InterPro" id="IPR003594">
    <property type="entry name" value="HATPase_dom"/>
</dbReference>
<dbReference type="InterPro" id="IPR036097">
    <property type="entry name" value="HisK_dim/P_sf"/>
</dbReference>
<dbReference type="SUPFAM" id="SSF47384">
    <property type="entry name" value="Homodimeric domain of signal transducing histidine kinase"/>
    <property type="match status" value="1"/>
</dbReference>
<reference evidence="9 10" key="1">
    <citation type="journal article" date="2019" name="Mar. Drugs">
        <title>Comparative Genomics and CAZyme Genome Repertoires of Marine Zobellia amurskyensis KMM 3526(T) and Zobellia laminariae KMM 3676(T).</title>
        <authorList>
            <person name="Chernysheva N."/>
            <person name="Bystritskaya E."/>
            <person name="Stenkova A."/>
            <person name="Golovkin I."/>
            <person name="Nedashkovskaya O."/>
            <person name="Isaeva M."/>
        </authorList>
    </citation>
    <scope>NUCLEOTIDE SEQUENCE [LARGE SCALE GENOMIC DNA]</scope>
    <source>
        <strain evidence="9 10">KMM 3526</strain>
    </source>
</reference>
<keyword evidence="6" id="KW-0902">Two-component regulatory system</keyword>
<dbReference type="SMART" id="SM00388">
    <property type="entry name" value="HisKA"/>
    <property type="match status" value="1"/>
</dbReference>
<dbReference type="AlphaFoldDB" id="A0A7X2ZSB0"/>
<dbReference type="InterPro" id="IPR036890">
    <property type="entry name" value="HATPase_C_sf"/>
</dbReference>
<evidence type="ECO:0000259" key="8">
    <source>
        <dbReference type="PROSITE" id="PS50109"/>
    </source>
</evidence>
<dbReference type="CDD" id="cd00082">
    <property type="entry name" value="HisKA"/>
    <property type="match status" value="1"/>
</dbReference>
<keyword evidence="5 9" id="KW-0418">Kinase</keyword>
<dbReference type="InterPro" id="IPR003661">
    <property type="entry name" value="HisK_dim/P_dom"/>
</dbReference>
<dbReference type="Pfam" id="PF01590">
    <property type="entry name" value="GAF"/>
    <property type="match status" value="1"/>
</dbReference>
<dbReference type="Gene3D" id="3.30.565.10">
    <property type="entry name" value="Histidine kinase-like ATPase, C-terminal domain"/>
    <property type="match status" value="1"/>
</dbReference>
<evidence type="ECO:0000256" key="2">
    <source>
        <dbReference type="ARBA" id="ARBA00012438"/>
    </source>
</evidence>
<keyword evidence="4" id="KW-0808">Transferase</keyword>
<evidence type="ECO:0000313" key="10">
    <source>
        <dbReference type="Proteomes" id="UP000540519"/>
    </source>
</evidence>
<dbReference type="SUPFAM" id="SSF55874">
    <property type="entry name" value="ATPase domain of HSP90 chaperone/DNA topoisomerase II/histidine kinase"/>
    <property type="match status" value="1"/>
</dbReference>
<evidence type="ECO:0000256" key="5">
    <source>
        <dbReference type="ARBA" id="ARBA00022777"/>
    </source>
</evidence>
<dbReference type="InterPro" id="IPR050736">
    <property type="entry name" value="Sensor_HK_Regulatory"/>
</dbReference>
<name>A0A7X2ZSB0_9FLAO</name>
<dbReference type="Pfam" id="PF02518">
    <property type="entry name" value="HATPase_c"/>
    <property type="match status" value="1"/>
</dbReference>
<feature type="domain" description="Histidine kinase" evidence="8">
    <location>
        <begin position="188"/>
        <end position="402"/>
    </location>
</feature>
<dbReference type="InterPro" id="IPR003018">
    <property type="entry name" value="GAF"/>
</dbReference>
<evidence type="ECO:0000256" key="6">
    <source>
        <dbReference type="ARBA" id="ARBA00023012"/>
    </source>
</evidence>
<dbReference type="PANTHER" id="PTHR43711">
    <property type="entry name" value="TWO-COMPONENT HISTIDINE KINASE"/>
    <property type="match status" value="1"/>
</dbReference>
<dbReference type="Proteomes" id="UP000540519">
    <property type="component" value="Unassembled WGS sequence"/>
</dbReference>
<comment type="caution">
    <text evidence="9">The sequence shown here is derived from an EMBL/GenBank/DDBJ whole genome shotgun (WGS) entry which is preliminary data.</text>
</comment>
<dbReference type="Gene3D" id="3.30.450.40">
    <property type="match status" value="1"/>
</dbReference>
<gene>
    <name evidence="9" type="ORF">D9O36_06395</name>
</gene>
<dbReference type="OrthoDB" id="9811889at2"/>
<keyword evidence="3" id="KW-0597">Phosphoprotein</keyword>
<dbReference type="InterPro" id="IPR029016">
    <property type="entry name" value="GAF-like_dom_sf"/>
</dbReference>
<dbReference type="GO" id="GO:0000155">
    <property type="term" value="F:phosphorelay sensor kinase activity"/>
    <property type="evidence" value="ECO:0007669"/>
    <property type="project" value="InterPro"/>
</dbReference>
<dbReference type="RefSeq" id="WP_155599276.1">
    <property type="nucleotide sequence ID" value="NZ_RCNR01000008.1"/>
</dbReference>
<dbReference type="SMART" id="SM00387">
    <property type="entry name" value="HATPase_c"/>
    <property type="match status" value="1"/>
</dbReference>
<keyword evidence="10" id="KW-1185">Reference proteome</keyword>
<evidence type="ECO:0000256" key="3">
    <source>
        <dbReference type="ARBA" id="ARBA00022553"/>
    </source>
</evidence>
<dbReference type="PROSITE" id="PS50109">
    <property type="entry name" value="HIS_KIN"/>
    <property type="match status" value="1"/>
</dbReference>
<evidence type="ECO:0000313" key="9">
    <source>
        <dbReference type="EMBL" id="MUH35462.1"/>
    </source>
</evidence>
<accession>A0A7X2ZSB0</accession>
<dbReference type="PANTHER" id="PTHR43711:SF1">
    <property type="entry name" value="HISTIDINE KINASE 1"/>
    <property type="match status" value="1"/>
</dbReference>
<proteinExistence type="predicted"/>
<comment type="catalytic activity">
    <reaction evidence="1">
        <text>ATP + protein L-histidine = ADP + protein N-phospho-L-histidine.</text>
        <dbReference type="EC" id="2.7.13.3"/>
    </reaction>
</comment>
<dbReference type="Gene3D" id="1.10.287.130">
    <property type="match status" value="1"/>
</dbReference>
<sequence length="409" mass="45478">MIAPKNHDREAERLELLESYAILDTQLEEDYDNLVLLASEICGTPISIITLLDKDRQWFKAHHGLDVSETERKYSFCGHTIHEPSNVFVIEDARVDERFHDNPIVVGDPNVVFYAGVTLSGASGLPLGTLCVIDHEPKKLTKSQLSALSILSDQVMNLLNLRKKKMELEKANVELELANHELDNFAAVAAHDLKSPLNNIITLSNCLEDFYAPKMDDEGKQIIGFIKSSSETLKKLITGLLSYSKSGQYSIEDKTNILLTDLQKTINDLFGVQKECSIKVKSELDAIYANKVAVEQILINLIANAVKYNDKSKIEIELEIKEQSGFYEFLVKDNGPGIHKDNQKKIFKIFEVVSEKDRYGEKGTGIGLATVKKVVEGLGGKISVTSQIGEGATFTFTIKSPIVLESSMV</sequence>
<dbReference type="PRINTS" id="PR00344">
    <property type="entry name" value="BCTRLSENSOR"/>
</dbReference>
<evidence type="ECO:0000256" key="1">
    <source>
        <dbReference type="ARBA" id="ARBA00000085"/>
    </source>
</evidence>
<evidence type="ECO:0000256" key="7">
    <source>
        <dbReference type="SAM" id="Coils"/>
    </source>
</evidence>
<evidence type="ECO:0000256" key="4">
    <source>
        <dbReference type="ARBA" id="ARBA00022679"/>
    </source>
</evidence>
<dbReference type="EC" id="2.7.13.3" evidence="2"/>
<dbReference type="Pfam" id="PF00512">
    <property type="entry name" value="HisKA"/>
    <property type="match status" value="1"/>
</dbReference>
<keyword evidence="7" id="KW-0175">Coiled coil</keyword>
<organism evidence="9 10">
    <name type="scientific">Zobellia amurskyensis</name>
    <dbReference type="NCBI Taxonomy" id="248905"/>
    <lineage>
        <taxon>Bacteria</taxon>
        <taxon>Pseudomonadati</taxon>
        <taxon>Bacteroidota</taxon>
        <taxon>Flavobacteriia</taxon>
        <taxon>Flavobacteriales</taxon>
        <taxon>Flavobacteriaceae</taxon>
        <taxon>Zobellia</taxon>
    </lineage>
</organism>
<dbReference type="InterPro" id="IPR005467">
    <property type="entry name" value="His_kinase_dom"/>
</dbReference>
<dbReference type="EMBL" id="RCNR01000008">
    <property type="protein sequence ID" value="MUH35462.1"/>
    <property type="molecule type" value="Genomic_DNA"/>
</dbReference>
<protein>
    <recommendedName>
        <fullName evidence="2">histidine kinase</fullName>
        <ecNumber evidence="2">2.7.13.3</ecNumber>
    </recommendedName>
</protein>
<dbReference type="SUPFAM" id="SSF55781">
    <property type="entry name" value="GAF domain-like"/>
    <property type="match status" value="1"/>
</dbReference>
<dbReference type="InterPro" id="IPR004358">
    <property type="entry name" value="Sig_transdc_His_kin-like_C"/>
</dbReference>